<feature type="transmembrane region" description="Helical" evidence="2">
    <location>
        <begin position="12"/>
        <end position="31"/>
    </location>
</feature>
<sequence>MTKLFSGMFSDKRVTFLLGFAAMAAAVYLTASGEYKLAQLVGYGDFAWAYPVALDVYLAAAARQRSRLDLVIAMALMVGSQIVVGLLHVFITPGEQVPWGVVIVAKCLPPIIAMRTTLGMHGKRDEKSPEVLAAEEATRQAAERVREAQQRAAERERAAAERVREAQGRVADAERAQADIARRLAAETEAREAAEQTARDAQEKAARASARRAKTHTDSDGDAGASGKPAVRQVRRPAADAQATVTHDADASAVGDAPGEVNVTHEVTQTKVTHPGDGDEDGASLTREERMTLAVMEVLNDASVSARAAALKHDVDPRAVQRRVSAARQQTGGHPVAPLRGAAVNGQQPNLNGNQ</sequence>
<dbReference type="STRING" id="145857.GA0070616_1356"/>
<name>A0A1C6RKR9_9ACTN</name>
<proteinExistence type="predicted"/>
<feature type="region of interest" description="Disordered" evidence="1">
    <location>
        <begin position="123"/>
        <end position="174"/>
    </location>
</feature>
<dbReference type="OrthoDB" id="3369856at2"/>
<keyword evidence="2" id="KW-0472">Membrane</keyword>
<dbReference type="Proteomes" id="UP000199699">
    <property type="component" value="Unassembled WGS sequence"/>
</dbReference>
<feature type="compositionally biased region" description="Basic and acidic residues" evidence="1">
    <location>
        <begin position="136"/>
        <end position="174"/>
    </location>
</feature>
<feature type="region of interest" description="Disordered" evidence="1">
    <location>
        <begin position="186"/>
        <end position="258"/>
    </location>
</feature>
<evidence type="ECO:0000313" key="4">
    <source>
        <dbReference type="Proteomes" id="UP000199699"/>
    </source>
</evidence>
<keyword evidence="2" id="KW-0812">Transmembrane</keyword>
<feature type="transmembrane region" description="Helical" evidence="2">
    <location>
        <begin position="37"/>
        <end position="58"/>
    </location>
</feature>
<reference evidence="3 4" key="1">
    <citation type="submission" date="2016-06" db="EMBL/GenBank/DDBJ databases">
        <authorList>
            <person name="Kjaerup R.B."/>
            <person name="Dalgaard T.S."/>
            <person name="Juul-Madsen H.R."/>
        </authorList>
    </citation>
    <scope>NUCLEOTIDE SEQUENCE [LARGE SCALE GENOMIC DNA]</scope>
    <source>
        <strain evidence="3 4">DSM 43818</strain>
    </source>
</reference>
<keyword evidence="2" id="KW-1133">Transmembrane helix</keyword>
<protein>
    <recommendedName>
        <fullName evidence="5">DUF2637 domain-containing protein</fullName>
    </recommendedName>
</protein>
<evidence type="ECO:0008006" key="5">
    <source>
        <dbReference type="Google" id="ProtNLM"/>
    </source>
</evidence>
<organism evidence="3 4">
    <name type="scientific">Micromonospora nigra</name>
    <dbReference type="NCBI Taxonomy" id="145857"/>
    <lineage>
        <taxon>Bacteria</taxon>
        <taxon>Bacillati</taxon>
        <taxon>Actinomycetota</taxon>
        <taxon>Actinomycetes</taxon>
        <taxon>Micromonosporales</taxon>
        <taxon>Micromonosporaceae</taxon>
        <taxon>Micromonospora</taxon>
    </lineage>
</organism>
<evidence type="ECO:0000256" key="1">
    <source>
        <dbReference type="SAM" id="MobiDB-lite"/>
    </source>
</evidence>
<dbReference type="EMBL" id="FMHT01000003">
    <property type="protein sequence ID" value="SCL17777.1"/>
    <property type="molecule type" value="Genomic_DNA"/>
</dbReference>
<evidence type="ECO:0000256" key="2">
    <source>
        <dbReference type="SAM" id="Phobius"/>
    </source>
</evidence>
<gene>
    <name evidence="3" type="ORF">GA0070616_1356</name>
</gene>
<evidence type="ECO:0000313" key="3">
    <source>
        <dbReference type="EMBL" id="SCL17777.1"/>
    </source>
</evidence>
<feature type="compositionally biased region" description="Basic and acidic residues" evidence="1">
    <location>
        <begin position="186"/>
        <end position="206"/>
    </location>
</feature>
<feature type="region of interest" description="Disordered" evidence="1">
    <location>
        <begin position="324"/>
        <end position="355"/>
    </location>
</feature>
<accession>A0A1C6RKR9</accession>
<feature type="compositionally biased region" description="Polar residues" evidence="1">
    <location>
        <begin position="345"/>
        <end position="355"/>
    </location>
</feature>
<keyword evidence="4" id="KW-1185">Reference proteome</keyword>
<feature type="transmembrane region" description="Helical" evidence="2">
    <location>
        <begin position="70"/>
        <end position="91"/>
    </location>
</feature>
<dbReference type="RefSeq" id="WP_091077928.1">
    <property type="nucleotide sequence ID" value="NZ_FMHT01000003.1"/>
</dbReference>
<dbReference type="AlphaFoldDB" id="A0A1C6RKR9"/>